<reference evidence="2 3" key="1">
    <citation type="submission" date="2018-08" db="EMBL/GenBank/DDBJ databases">
        <title>Murine metabolic-syndrome-specific gut microbial biobank.</title>
        <authorList>
            <person name="Liu C."/>
        </authorList>
    </citation>
    <scope>NUCLEOTIDE SEQUENCE [LARGE SCALE GENOMIC DNA]</scope>
    <source>
        <strain evidence="2 3">X69</strain>
    </source>
</reference>
<gene>
    <name evidence="2" type="ORF">D3Z39_01835</name>
</gene>
<feature type="signal peptide" evidence="1">
    <location>
        <begin position="1"/>
        <end position="30"/>
    </location>
</feature>
<evidence type="ECO:0000313" key="3">
    <source>
        <dbReference type="Proteomes" id="UP000446348"/>
    </source>
</evidence>
<proteinExistence type="predicted"/>
<keyword evidence="1" id="KW-0732">Signal</keyword>
<dbReference type="PROSITE" id="PS51257">
    <property type="entry name" value="PROKAR_LIPOPROTEIN"/>
    <property type="match status" value="1"/>
</dbReference>
<name>A0A845RBR7_9FIRM</name>
<evidence type="ECO:0000313" key="2">
    <source>
        <dbReference type="EMBL" id="NBI77626.1"/>
    </source>
</evidence>
<sequence length="238" mass="25503">MIKGMVFVMKRYFSLLLAGVIVLAATACEAKPREFDPAAFCIQESVALTQEMGAMAANQTYMELMSGSDEIMKITDEIGAQDYSKPIRIYLINFSQAMANQIFSLISPGQALPDDLQDILYKRMNGVMAASFINAQLGGTAALAAASLLTTEKAYIEPEGWPGGQLLFLQYESGWSSIVSFASAGEGVIGAKAELVLVSDEIASDLDSLIAMLPADTIEFDYTVYEGSELAALLGSDS</sequence>
<feature type="chain" id="PRO_5038907491" evidence="1">
    <location>
        <begin position="31"/>
        <end position="238"/>
    </location>
</feature>
<accession>A0A845RBR7</accession>
<comment type="caution">
    <text evidence="2">The sequence shown here is derived from an EMBL/GenBank/DDBJ whole genome shotgun (WGS) entry which is preliminary data.</text>
</comment>
<protein>
    <submittedName>
        <fullName evidence="2">Uncharacterized protein</fullName>
    </submittedName>
</protein>
<dbReference type="AlphaFoldDB" id="A0A845RBR7"/>
<dbReference type="EMBL" id="QXWZ01000002">
    <property type="protein sequence ID" value="NBI77626.1"/>
    <property type="molecule type" value="Genomic_DNA"/>
</dbReference>
<organism evidence="2 3">
    <name type="scientific">Anaerotruncus colihominis</name>
    <dbReference type="NCBI Taxonomy" id="169435"/>
    <lineage>
        <taxon>Bacteria</taxon>
        <taxon>Bacillati</taxon>
        <taxon>Bacillota</taxon>
        <taxon>Clostridia</taxon>
        <taxon>Eubacteriales</taxon>
        <taxon>Oscillospiraceae</taxon>
        <taxon>Anaerotruncus</taxon>
    </lineage>
</organism>
<evidence type="ECO:0000256" key="1">
    <source>
        <dbReference type="SAM" id="SignalP"/>
    </source>
</evidence>
<dbReference type="Proteomes" id="UP000446348">
    <property type="component" value="Unassembled WGS sequence"/>
</dbReference>